<organism evidence="11 12">
    <name type="scientific">Trichechus manatus latirostris</name>
    <name type="common">Florida manatee</name>
    <dbReference type="NCBI Taxonomy" id="127582"/>
    <lineage>
        <taxon>Eukaryota</taxon>
        <taxon>Metazoa</taxon>
        <taxon>Chordata</taxon>
        <taxon>Craniata</taxon>
        <taxon>Vertebrata</taxon>
        <taxon>Euteleostomi</taxon>
        <taxon>Mammalia</taxon>
        <taxon>Eutheria</taxon>
        <taxon>Afrotheria</taxon>
        <taxon>Sirenia</taxon>
        <taxon>Trichechidae</taxon>
        <taxon>Trichechus</taxon>
    </lineage>
</organism>
<name>A0A2Y9QP14_TRIMA</name>
<dbReference type="InterPro" id="IPR003006">
    <property type="entry name" value="Ig/MHC_CS"/>
</dbReference>
<dbReference type="GO" id="GO:0009897">
    <property type="term" value="C:external side of plasma membrane"/>
    <property type="evidence" value="ECO:0007669"/>
    <property type="project" value="TreeGrafter"/>
</dbReference>
<proteinExistence type="predicted"/>
<comment type="subcellular location">
    <subcellularLocation>
        <location evidence="1">Membrane</location>
        <topology evidence="1">Single-pass membrane protein</topology>
    </subcellularLocation>
</comment>
<dbReference type="SUPFAM" id="SSF48726">
    <property type="entry name" value="Immunoglobulin"/>
    <property type="match status" value="1"/>
</dbReference>
<dbReference type="PANTHER" id="PTHR16675">
    <property type="entry name" value="MHC CLASS I-RELATED"/>
    <property type="match status" value="1"/>
</dbReference>
<dbReference type="GeneID" id="101347643"/>
<feature type="domain" description="MHC class I alpha chain C-terminal" evidence="10">
    <location>
        <begin position="156"/>
        <end position="183"/>
    </location>
</feature>
<evidence type="ECO:0000256" key="7">
    <source>
        <dbReference type="ARBA" id="ARBA00023180"/>
    </source>
</evidence>
<keyword evidence="3 9" id="KW-0812">Transmembrane</keyword>
<dbReference type="GO" id="GO:0005102">
    <property type="term" value="F:signaling receptor binding"/>
    <property type="evidence" value="ECO:0007669"/>
    <property type="project" value="TreeGrafter"/>
</dbReference>
<evidence type="ECO:0000256" key="9">
    <source>
        <dbReference type="SAM" id="Phobius"/>
    </source>
</evidence>
<dbReference type="GO" id="GO:0001916">
    <property type="term" value="P:positive regulation of T cell mediated cytotoxicity"/>
    <property type="evidence" value="ECO:0007669"/>
    <property type="project" value="TreeGrafter"/>
</dbReference>
<dbReference type="STRING" id="127582.A0A2Y9QP14"/>
<dbReference type="PANTHER" id="PTHR16675:SF251">
    <property type="entry name" value="HLA CLASS I HISTOCOMPATIBILITY ANTIGEN, C ALPHA CHAIN"/>
    <property type="match status" value="1"/>
</dbReference>
<feature type="transmembrane region" description="Helical" evidence="9">
    <location>
        <begin position="126"/>
        <end position="151"/>
    </location>
</feature>
<dbReference type="InterPro" id="IPR010579">
    <property type="entry name" value="MHC_I_a_C"/>
</dbReference>
<evidence type="ECO:0000256" key="1">
    <source>
        <dbReference type="ARBA" id="ARBA00004167"/>
    </source>
</evidence>
<dbReference type="Pfam" id="PF06623">
    <property type="entry name" value="MHC_I_C"/>
    <property type="match status" value="1"/>
</dbReference>
<sequence length="210" mass="21756">MVDPRCSVSFPGGRGDGVSCGSGIGSDGGSGSCSRGGSGGSQQRRKGGCRWQRSPGPGRGWGGPDPDPGHRVLEIRPAGDRTFQKWTAVVVPFGEKQRYTCSVEHEGLPEPLTLRWKSHSQSATPIMGIVAVLVFLGALDIGAVVAGNVIWRKKSSGGKGGSFAQAASSDSAQGSDVTLMASKGCSACRPKTLFNDGFHWVSGSRGVHQS</sequence>
<dbReference type="Gene3D" id="2.60.40.10">
    <property type="entry name" value="Immunoglobulins"/>
    <property type="match status" value="1"/>
</dbReference>
<dbReference type="GO" id="GO:0002486">
    <property type="term" value="P:antigen processing and presentation of endogenous peptide antigen via MHC class I via ER pathway, TAP-independent"/>
    <property type="evidence" value="ECO:0007669"/>
    <property type="project" value="TreeGrafter"/>
</dbReference>
<evidence type="ECO:0000256" key="2">
    <source>
        <dbReference type="ARBA" id="ARBA00022451"/>
    </source>
</evidence>
<keyword evidence="2" id="KW-0490">MHC I</keyword>
<feature type="region of interest" description="Disordered" evidence="8">
    <location>
        <begin position="1"/>
        <end position="71"/>
    </location>
</feature>
<evidence type="ECO:0000256" key="4">
    <source>
        <dbReference type="ARBA" id="ARBA00022859"/>
    </source>
</evidence>
<dbReference type="PROSITE" id="PS00290">
    <property type="entry name" value="IG_MHC"/>
    <property type="match status" value="1"/>
</dbReference>
<keyword evidence="4" id="KW-0391">Immunity</keyword>
<evidence type="ECO:0000256" key="6">
    <source>
        <dbReference type="ARBA" id="ARBA00023136"/>
    </source>
</evidence>
<dbReference type="GO" id="GO:0030670">
    <property type="term" value="C:phagocytic vesicle membrane"/>
    <property type="evidence" value="ECO:0007669"/>
    <property type="project" value="UniProtKB-ARBA"/>
</dbReference>
<reference evidence="12" key="1">
    <citation type="submission" date="2025-08" db="UniProtKB">
        <authorList>
            <consortium name="RefSeq"/>
        </authorList>
    </citation>
    <scope>IDENTIFICATION</scope>
</reference>
<evidence type="ECO:0000259" key="10">
    <source>
        <dbReference type="Pfam" id="PF06623"/>
    </source>
</evidence>
<dbReference type="GO" id="GO:0042612">
    <property type="term" value="C:MHC class I protein complex"/>
    <property type="evidence" value="ECO:0007669"/>
    <property type="project" value="UniProtKB-KW"/>
</dbReference>
<keyword evidence="6 9" id="KW-0472">Membrane</keyword>
<dbReference type="GO" id="GO:0042605">
    <property type="term" value="F:peptide antigen binding"/>
    <property type="evidence" value="ECO:0007669"/>
    <property type="project" value="TreeGrafter"/>
</dbReference>
<dbReference type="GO" id="GO:0002476">
    <property type="term" value="P:antigen processing and presentation of endogenous peptide antigen via MHC class Ib"/>
    <property type="evidence" value="ECO:0007669"/>
    <property type="project" value="TreeGrafter"/>
</dbReference>
<dbReference type="Proteomes" id="UP000248480">
    <property type="component" value="Unplaced"/>
</dbReference>
<dbReference type="InterPro" id="IPR036179">
    <property type="entry name" value="Ig-like_dom_sf"/>
</dbReference>
<gene>
    <name evidence="12" type="primary">LOC101347643</name>
</gene>
<feature type="compositionally biased region" description="Gly residues" evidence="8">
    <location>
        <begin position="12"/>
        <end position="40"/>
    </location>
</feature>
<dbReference type="InterPro" id="IPR050208">
    <property type="entry name" value="MHC_class-I_related"/>
</dbReference>
<dbReference type="KEGG" id="tmu:101347643"/>
<evidence type="ECO:0000256" key="8">
    <source>
        <dbReference type="SAM" id="MobiDB-lite"/>
    </source>
</evidence>
<dbReference type="InParanoid" id="A0A2Y9QP14"/>
<keyword evidence="7" id="KW-0325">Glycoprotein</keyword>
<keyword evidence="5 9" id="KW-1133">Transmembrane helix</keyword>
<keyword evidence="11" id="KW-1185">Reference proteome</keyword>
<evidence type="ECO:0000313" key="12">
    <source>
        <dbReference type="RefSeq" id="XP_023581084.1"/>
    </source>
</evidence>
<dbReference type="GO" id="GO:0005615">
    <property type="term" value="C:extracellular space"/>
    <property type="evidence" value="ECO:0007669"/>
    <property type="project" value="TreeGrafter"/>
</dbReference>
<accession>A0A2Y9QP14</accession>
<dbReference type="RefSeq" id="XP_023581084.1">
    <property type="nucleotide sequence ID" value="XM_023725316.1"/>
</dbReference>
<dbReference type="GO" id="GO:0098553">
    <property type="term" value="C:lumenal side of endoplasmic reticulum membrane"/>
    <property type="evidence" value="ECO:0007669"/>
    <property type="project" value="UniProtKB-ARBA"/>
</dbReference>
<evidence type="ECO:0000256" key="5">
    <source>
        <dbReference type="ARBA" id="ARBA00022989"/>
    </source>
</evidence>
<dbReference type="InterPro" id="IPR013783">
    <property type="entry name" value="Ig-like_fold"/>
</dbReference>
<protein>
    <submittedName>
        <fullName evidence="12">HLA class I histocompatibility antigen, B-48 alpha chain-like</fullName>
    </submittedName>
</protein>
<evidence type="ECO:0000313" key="11">
    <source>
        <dbReference type="Proteomes" id="UP000248480"/>
    </source>
</evidence>
<dbReference type="GO" id="GO:0006955">
    <property type="term" value="P:immune response"/>
    <property type="evidence" value="ECO:0007669"/>
    <property type="project" value="InterPro"/>
</dbReference>
<evidence type="ECO:0000256" key="3">
    <source>
        <dbReference type="ARBA" id="ARBA00022692"/>
    </source>
</evidence>
<dbReference type="AlphaFoldDB" id="A0A2Y9QP14"/>